<dbReference type="RefSeq" id="WP_307392367.1">
    <property type="nucleotide sequence ID" value="NZ_BAAADK010000045.1"/>
</dbReference>
<dbReference type="PANTHER" id="PTHR47307:SF1">
    <property type="entry name" value="GLUTATHIONE-REGULATED POTASSIUM-EFFLUX SYSTEM ANCILLARY PROTEIN KEFG"/>
    <property type="match status" value="1"/>
</dbReference>
<protein>
    <submittedName>
        <fullName evidence="3">Glutathione-regulated potassium-efflux system ancillary protein KefG</fullName>
    </submittedName>
</protein>
<sequence length="181" mass="20704">MKTLVIVAHPHLNEGSRANLKKVEALKAQPEITVHSLYESYPNWAINVKQEQQLLLAHERIVLQFPLYWYSVPPLLKKWFDDVMEYGWAFGSNGVQLKGKQFILAISAGGGKADYRAGGYDWFSMSEYMKPWQATIARCNGTFLPSWETYDADQASEGQLEQDALAYVQYIQDESLENYSL</sequence>
<dbReference type="InterPro" id="IPR029039">
    <property type="entry name" value="Flavoprotein-like_sf"/>
</dbReference>
<name>A0ABT9VWK6_9BACI</name>
<gene>
    <name evidence="3" type="ORF">J2S11_001257</name>
</gene>
<proteinExistence type="predicted"/>
<dbReference type="SUPFAM" id="SSF52218">
    <property type="entry name" value="Flavoproteins"/>
    <property type="match status" value="1"/>
</dbReference>
<evidence type="ECO:0000313" key="4">
    <source>
        <dbReference type="Proteomes" id="UP001235840"/>
    </source>
</evidence>
<dbReference type="Pfam" id="PF02525">
    <property type="entry name" value="Flavodoxin_2"/>
    <property type="match status" value="1"/>
</dbReference>
<keyword evidence="1" id="KW-0560">Oxidoreductase</keyword>
<keyword evidence="4" id="KW-1185">Reference proteome</keyword>
<accession>A0ABT9VWK6</accession>
<dbReference type="PANTHER" id="PTHR47307">
    <property type="entry name" value="GLUTATHIONE-REGULATED POTASSIUM-EFFLUX SYSTEM ANCILLARY PROTEIN KEFG"/>
    <property type="match status" value="1"/>
</dbReference>
<dbReference type="Gene3D" id="3.40.50.360">
    <property type="match status" value="1"/>
</dbReference>
<dbReference type="InterPro" id="IPR003680">
    <property type="entry name" value="Flavodoxin_fold"/>
</dbReference>
<dbReference type="InterPro" id="IPR046980">
    <property type="entry name" value="KefG/KefF"/>
</dbReference>
<comment type="caution">
    <text evidence="3">The sequence shown here is derived from an EMBL/GenBank/DDBJ whole genome shotgun (WGS) entry which is preliminary data.</text>
</comment>
<organism evidence="3 4">
    <name type="scientific">Caldalkalibacillus horti</name>
    <dbReference type="NCBI Taxonomy" id="77523"/>
    <lineage>
        <taxon>Bacteria</taxon>
        <taxon>Bacillati</taxon>
        <taxon>Bacillota</taxon>
        <taxon>Bacilli</taxon>
        <taxon>Bacillales</taxon>
        <taxon>Bacillaceae</taxon>
        <taxon>Caldalkalibacillus</taxon>
    </lineage>
</organism>
<reference evidence="3 4" key="1">
    <citation type="submission" date="2023-07" db="EMBL/GenBank/DDBJ databases">
        <title>Genomic Encyclopedia of Type Strains, Phase IV (KMG-IV): sequencing the most valuable type-strain genomes for metagenomic binning, comparative biology and taxonomic classification.</title>
        <authorList>
            <person name="Goeker M."/>
        </authorList>
    </citation>
    <scope>NUCLEOTIDE SEQUENCE [LARGE SCALE GENOMIC DNA]</scope>
    <source>
        <strain evidence="3 4">DSM 12751</strain>
    </source>
</reference>
<dbReference type="Proteomes" id="UP001235840">
    <property type="component" value="Unassembled WGS sequence"/>
</dbReference>
<feature type="domain" description="Flavodoxin-like fold" evidence="2">
    <location>
        <begin position="1"/>
        <end position="170"/>
    </location>
</feature>
<evidence type="ECO:0000256" key="1">
    <source>
        <dbReference type="ARBA" id="ARBA00023002"/>
    </source>
</evidence>
<dbReference type="EMBL" id="JAUSTY010000004">
    <property type="protein sequence ID" value="MDQ0165357.1"/>
    <property type="molecule type" value="Genomic_DNA"/>
</dbReference>
<evidence type="ECO:0000313" key="3">
    <source>
        <dbReference type="EMBL" id="MDQ0165357.1"/>
    </source>
</evidence>
<evidence type="ECO:0000259" key="2">
    <source>
        <dbReference type="Pfam" id="PF02525"/>
    </source>
</evidence>